<feature type="compositionally biased region" description="Polar residues" evidence="1">
    <location>
        <begin position="17"/>
        <end position="32"/>
    </location>
</feature>
<proteinExistence type="predicted"/>
<dbReference type="PANTHER" id="PTHR31061">
    <property type="entry name" value="LD22376P"/>
    <property type="match status" value="1"/>
</dbReference>
<organism evidence="2 3">
    <name type="scientific">Trichogramma brassicae</name>
    <dbReference type="NCBI Taxonomy" id="86971"/>
    <lineage>
        <taxon>Eukaryota</taxon>
        <taxon>Metazoa</taxon>
        <taxon>Ecdysozoa</taxon>
        <taxon>Arthropoda</taxon>
        <taxon>Hexapoda</taxon>
        <taxon>Insecta</taxon>
        <taxon>Pterygota</taxon>
        <taxon>Neoptera</taxon>
        <taxon>Endopterygota</taxon>
        <taxon>Hymenoptera</taxon>
        <taxon>Apocrita</taxon>
        <taxon>Proctotrupomorpha</taxon>
        <taxon>Chalcidoidea</taxon>
        <taxon>Trichogrammatidae</taxon>
        <taxon>Trichogramma</taxon>
    </lineage>
</organism>
<sequence>MWPNGQAYNRKVETPAPCSSQSQSSLPANLMQQPTNSTVASITAMQQPTNSTAVTATRAPEEGNVDMDTASKLRARSRRGRMKFGDSKIETVNRSPELSISVCAPCPSERELYSGLSDATLNGGSTSSDNRKDPRFYNEERLIKKRRDLAEVRSLSVFITLKLPYSVAEVPQLRQRMIREDLGSLITKVSATITEFSQQTLEIPAPSTRRRARGPPPVVQQSARDLMWSKNEIEPQLLTVSKTSMRQHALDAFHGIAVLLMIFVNEGGEEYVFLNHAPWNGLTVADLVLPCWTLSPFYSKFCQNGLPPSYGAERRCKVLMRRSPRNGLFSLQRHPLLTLNTAVSRLLAGIYRDNRRLKFRSRSVVEPRKNRLRLTHCIRFPHPCQG</sequence>
<evidence type="ECO:0000313" key="2">
    <source>
        <dbReference type="EMBL" id="CAB0029980.1"/>
    </source>
</evidence>
<keyword evidence="3" id="KW-1185">Reference proteome</keyword>
<feature type="region of interest" description="Disordered" evidence="1">
    <location>
        <begin position="1"/>
        <end position="32"/>
    </location>
</feature>
<gene>
    <name evidence="2" type="ORF">TBRA_LOCUS1996</name>
</gene>
<evidence type="ECO:0000313" key="3">
    <source>
        <dbReference type="Proteomes" id="UP000479190"/>
    </source>
</evidence>
<evidence type="ECO:0000256" key="1">
    <source>
        <dbReference type="SAM" id="MobiDB-lite"/>
    </source>
</evidence>
<dbReference type="EMBL" id="CADCXV010000391">
    <property type="protein sequence ID" value="CAB0029980.1"/>
    <property type="molecule type" value="Genomic_DNA"/>
</dbReference>
<reference evidence="2 3" key="1">
    <citation type="submission" date="2020-02" db="EMBL/GenBank/DDBJ databases">
        <authorList>
            <person name="Ferguson B K."/>
        </authorList>
    </citation>
    <scope>NUCLEOTIDE SEQUENCE [LARGE SCALE GENOMIC DNA]</scope>
</reference>
<dbReference type="OrthoDB" id="2149840at2759"/>
<accession>A0A6H5HXD1</accession>
<dbReference type="PANTHER" id="PTHR31061:SF24">
    <property type="entry name" value="LD22376P"/>
    <property type="match status" value="1"/>
</dbReference>
<name>A0A6H5HXD1_9HYME</name>
<dbReference type="AlphaFoldDB" id="A0A6H5HXD1"/>
<protein>
    <submittedName>
        <fullName evidence="2">Uncharacterized protein</fullName>
    </submittedName>
</protein>
<dbReference type="Proteomes" id="UP000479190">
    <property type="component" value="Unassembled WGS sequence"/>
</dbReference>